<dbReference type="SUPFAM" id="SSF143865">
    <property type="entry name" value="CorA soluble domain-like"/>
    <property type="match status" value="1"/>
</dbReference>
<evidence type="ECO:0000256" key="8">
    <source>
        <dbReference type="SAM" id="MobiDB-lite"/>
    </source>
</evidence>
<comment type="caution">
    <text evidence="10">The sequence shown here is derived from an EMBL/GenBank/DDBJ whole genome shotgun (WGS) entry which is preliminary data.</text>
</comment>
<dbReference type="PANTHER" id="PTHR46494">
    <property type="entry name" value="CORA FAMILY METAL ION TRANSPORTER (EUROFUNG)"/>
    <property type="match status" value="1"/>
</dbReference>
<dbReference type="GO" id="GO:0000287">
    <property type="term" value="F:magnesium ion binding"/>
    <property type="evidence" value="ECO:0007669"/>
    <property type="project" value="TreeGrafter"/>
</dbReference>
<dbReference type="SUPFAM" id="SSF144083">
    <property type="entry name" value="Magnesium transport protein CorA, transmembrane region"/>
    <property type="match status" value="1"/>
</dbReference>
<dbReference type="InterPro" id="IPR045863">
    <property type="entry name" value="CorA_TM1_TM2"/>
</dbReference>
<evidence type="ECO:0000256" key="9">
    <source>
        <dbReference type="SAM" id="Phobius"/>
    </source>
</evidence>
<feature type="region of interest" description="Disordered" evidence="8">
    <location>
        <begin position="1"/>
        <end position="25"/>
    </location>
</feature>
<accession>A0A939P858</accession>
<dbReference type="Proteomes" id="UP000669179">
    <property type="component" value="Unassembled WGS sequence"/>
</dbReference>
<evidence type="ECO:0000256" key="7">
    <source>
        <dbReference type="ARBA" id="ARBA00023136"/>
    </source>
</evidence>
<dbReference type="InterPro" id="IPR002523">
    <property type="entry name" value="MgTranspt_CorA/ZnTranspt_ZntB"/>
</dbReference>
<evidence type="ECO:0000256" key="1">
    <source>
        <dbReference type="ARBA" id="ARBA00004651"/>
    </source>
</evidence>
<dbReference type="Gene3D" id="1.20.58.340">
    <property type="entry name" value="Magnesium transport protein CorA, transmembrane region"/>
    <property type="match status" value="2"/>
</dbReference>
<keyword evidence="5 9" id="KW-0812">Transmembrane</keyword>
<keyword evidence="7 9" id="KW-0472">Membrane</keyword>
<protein>
    <submittedName>
        <fullName evidence="10">Magnesium transporter CorA family protein</fullName>
    </submittedName>
</protein>
<evidence type="ECO:0000256" key="6">
    <source>
        <dbReference type="ARBA" id="ARBA00022989"/>
    </source>
</evidence>
<evidence type="ECO:0000313" key="10">
    <source>
        <dbReference type="EMBL" id="MBO2447047.1"/>
    </source>
</evidence>
<keyword evidence="4" id="KW-1003">Cell membrane</keyword>
<comment type="similarity">
    <text evidence="2">Belongs to the CorA metal ion transporter (MIT) (TC 1.A.35) family.</text>
</comment>
<dbReference type="PANTHER" id="PTHR46494:SF1">
    <property type="entry name" value="CORA FAMILY METAL ION TRANSPORTER (EUROFUNG)"/>
    <property type="match status" value="1"/>
</dbReference>
<feature type="transmembrane region" description="Helical" evidence="9">
    <location>
        <begin position="322"/>
        <end position="342"/>
    </location>
</feature>
<proteinExistence type="inferred from homology"/>
<dbReference type="Gene3D" id="3.30.460.20">
    <property type="entry name" value="CorA soluble domain-like"/>
    <property type="match status" value="1"/>
</dbReference>
<organism evidence="10 11">
    <name type="scientific">Actinomadura barringtoniae</name>
    <dbReference type="NCBI Taxonomy" id="1427535"/>
    <lineage>
        <taxon>Bacteria</taxon>
        <taxon>Bacillati</taxon>
        <taxon>Actinomycetota</taxon>
        <taxon>Actinomycetes</taxon>
        <taxon>Streptosporangiales</taxon>
        <taxon>Thermomonosporaceae</taxon>
        <taxon>Actinomadura</taxon>
    </lineage>
</organism>
<dbReference type="CDD" id="cd12822">
    <property type="entry name" value="TmCorA-like"/>
    <property type="match status" value="1"/>
</dbReference>
<dbReference type="GO" id="GO:0015095">
    <property type="term" value="F:magnesium ion transmembrane transporter activity"/>
    <property type="evidence" value="ECO:0007669"/>
    <property type="project" value="TreeGrafter"/>
</dbReference>
<comment type="subcellular location">
    <subcellularLocation>
        <location evidence="1">Cell membrane</location>
        <topology evidence="1">Multi-pass membrane protein</topology>
    </subcellularLocation>
</comment>
<dbReference type="Pfam" id="PF01544">
    <property type="entry name" value="CorA"/>
    <property type="match status" value="1"/>
</dbReference>
<evidence type="ECO:0000256" key="4">
    <source>
        <dbReference type="ARBA" id="ARBA00022475"/>
    </source>
</evidence>
<dbReference type="GO" id="GO:0050897">
    <property type="term" value="F:cobalt ion binding"/>
    <property type="evidence" value="ECO:0007669"/>
    <property type="project" value="TreeGrafter"/>
</dbReference>
<evidence type="ECO:0000313" key="11">
    <source>
        <dbReference type="Proteomes" id="UP000669179"/>
    </source>
</evidence>
<dbReference type="EMBL" id="JAGEOJ010000003">
    <property type="protein sequence ID" value="MBO2447047.1"/>
    <property type="molecule type" value="Genomic_DNA"/>
</dbReference>
<keyword evidence="6 9" id="KW-1133">Transmembrane helix</keyword>
<evidence type="ECO:0000256" key="3">
    <source>
        <dbReference type="ARBA" id="ARBA00022448"/>
    </source>
</evidence>
<keyword evidence="11" id="KW-1185">Reference proteome</keyword>
<feature type="transmembrane region" description="Helical" evidence="9">
    <location>
        <begin position="292"/>
        <end position="310"/>
    </location>
</feature>
<name>A0A939P858_9ACTN</name>
<dbReference type="RefSeq" id="WP_208254650.1">
    <property type="nucleotide sequence ID" value="NZ_JAGEOJ010000003.1"/>
</dbReference>
<sequence>MGHTPSEAAPEADGTSHAWDSPPHTRAWSDGKVIKEGFPVSEVSDYLERGDTVVWLDLCSPNSTGLNVISEELGLDHLAVEDAVSAHERTKIDRYRSYVFLNLYAPEVTADGTMVLHELSAFVTEHALVTVRQDAGLDVGRLIERWDDAPDITLGDPGGVTPAVLLYGLLDLVVDLQLDVTQTLDDEADALEELIFETSFPVREIQQRSFRLRKNLVALRRVGLPMREVVNTILRRDLRFVAPVLSPYYQDVYDHTLRVAEWTDGLRDLVANLLDTRIALQGNRMNEVMKKVTSWAAIIAVPTAVTGFYGQNVPYPGFNTHWGFVISTVVIIILSVSLYIVFKLRDWL</sequence>
<keyword evidence="3" id="KW-0813">Transport</keyword>
<evidence type="ECO:0000256" key="2">
    <source>
        <dbReference type="ARBA" id="ARBA00009765"/>
    </source>
</evidence>
<reference evidence="10" key="1">
    <citation type="submission" date="2021-03" db="EMBL/GenBank/DDBJ databases">
        <authorList>
            <person name="Kanchanasin P."/>
            <person name="Saeng-In P."/>
            <person name="Phongsopitanun W."/>
            <person name="Yuki M."/>
            <person name="Kudo T."/>
            <person name="Ohkuma M."/>
            <person name="Tanasupawat S."/>
        </authorList>
    </citation>
    <scope>NUCLEOTIDE SEQUENCE</scope>
    <source>
        <strain evidence="10">GKU 128</strain>
    </source>
</reference>
<dbReference type="InterPro" id="IPR045861">
    <property type="entry name" value="CorA_cytoplasmic_dom"/>
</dbReference>
<gene>
    <name evidence="10" type="ORF">J4573_08095</name>
</gene>
<dbReference type="GO" id="GO:0005886">
    <property type="term" value="C:plasma membrane"/>
    <property type="evidence" value="ECO:0007669"/>
    <property type="project" value="UniProtKB-SubCell"/>
</dbReference>
<dbReference type="AlphaFoldDB" id="A0A939P858"/>
<dbReference type="GO" id="GO:0015087">
    <property type="term" value="F:cobalt ion transmembrane transporter activity"/>
    <property type="evidence" value="ECO:0007669"/>
    <property type="project" value="TreeGrafter"/>
</dbReference>
<evidence type="ECO:0000256" key="5">
    <source>
        <dbReference type="ARBA" id="ARBA00022692"/>
    </source>
</evidence>